<organism evidence="1 2">
    <name type="scientific">Operophtera brumata</name>
    <name type="common">Winter moth</name>
    <name type="synonym">Phalaena brumata</name>
    <dbReference type="NCBI Taxonomy" id="104452"/>
    <lineage>
        <taxon>Eukaryota</taxon>
        <taxon>Metazoa</taxon>
        <taxon>Ecdysozoa</taxon>
        <taxon>Arthropoda</taxon>
        <taxon>Hexapoda</taxon>
        <taxon>Insecta</taxon>
        <taxon>Pterygota</taxon>
        <taxon>Neoptera</taxon>
        <taxon>Endopterygota</taxon>
        <taxon>Lepidoptera</taxon>
        <taxon>Glossata</taxon>
        <taxon>Ditrysia</taxon>
        <taxon>Geometroidea</taxon>
        <taxon>Geometridae</taxon>
        <taxon>Larentiinae</taxon>
        <taxon>Operophtera</taxon>
    </lineage>
</organism>
<protein>
    <submittedName>
        <fullName evidence="1">Bacterial regulatory s, tetR family protein</fullName>
    </submittedName>
</protein>
<keyword evidence="2" id="KW-1185">Reference proteome</keyword>
<accession>A0A0L7LSP8</accession>
<dbReference type="EMBL" id="JTDY01000164">
    <property type="protein sequence ID" value="KOB78490.1"/>
    <property type="molecule type" value="Genomic_DNA"/>
</dbReference>
<sequence length="242" mass="26814">MTESPKSTHSARSRAPIDEAGVTWWDNFGNQDTRTIEKDVKLNNEPKFKDKSTNTNILARQREATSILYHNFASSPKDRVLGKWKEERAKVNYEKARNAIISSLKEKFREPNQGKIDREEDGKKAGNGKTTTFIEIIGDNVEETSNSNVNRDVAVHSNLDLKLVEHRVEFSATVDEDVSHASSVQMGPGGEVAQCRLGARGSRAAGAVGGKRGLFTESMPVSTRELLTIRSAQRNPSDFVVV</sequence>
<proteinExistence type="predicted"/>
<comment type="caution">
    <text evidence="1">The sequence shown here is derived from an EMBL/GenBank/DDBJ whole genome shotgun (WGS) entry which is preliminary data.</text>
</comment>
<dbReference type="Proteomes" id="UP000037510">
    <property type="component" value="Unassembled WGS sequence"/>
</dbReference>
<name>A0A0L7LSP8_OPEBR</name>
<evidence type="ECO:0000313" key="1">
    <source>
        <dbReference type="EMBL" id="KOB78490.1"/>
    </source>
</evidence>
<dbReference type="AlphaFoldDB" id="A0A0L7LSP8"/>
<evidence type="ECO:0000313" key="2">
    <source>
        <dbReference type="Proteomes" id="UP000037510"/>
    </source>
</evidence>
<reference evidence="1 2" key="1">
    <citation type="journal article" date="2015" name="Genome Biol. Evol.">
        <title>The genome of winter moth (Operophtera brumata) provides a genomic perspective on sexual dimorphism and phenology.</title>
        <authorList>
            <person name="Derks M.F."/>
            <person name="Smit S."/>
            <person name="Salis L."/>
            <person name="Schijlen E."/>
            <person name="Bossers A."/>
            <person name="Mateman C."/>
            <person name="Pijl A.S."/>
            <person name="de Ridder D."/>
            <person name="Groenen M.A."/>
            <person name="Visser M.E."/>
            <person name="Megens H.J."/>
        </authorList>
    </citation>
    <scope>NUCLEOTIDE SEQUENCE [LARGE SCALE GENOMIC DNA]</scope>
    <source>
        <strain evidence="1">WM2013NL</strain>
        <tissue evidence="1">Head and thorax</tissue>
    </source>
</reference>
<gene>
    <name evidence="1" type="ORF">OBRU01_02224</name>
</gene>